<accession>F0SXF4</accession>
<name>F0SXF4_SYNGF</name>
<keyword evidence="1" id="KW-1188">Viral release from host cell</keyword>
<dbReference type="EMBL" id="CP002547">
    <property type="protein sequence ID" value="ADY54700.1"/>
    <property type="molecule type" value="Genomic_DNA"/>
</dbReference>
<organism evidence="3 4">
    <name type="scientific">Syntrophobotulus glycolicus (strain DSM 8271 / FlGlyR)</name>
    <dbReference type="NCBI Taxonomy" id="645991"/>
    <lineage>
        <taxon>Bacteria</taxon>
        <taxon>Bacillati</taxon>
        <taxon>Bacillota</taxon>
        <taxon>Clostridia</taxon>
        <taxon>Eubacteriales</taxon>
        <taxon>Desulfitobacteriaceae</taxon>
        <taxon>Syntrophobotulus</taxon>
    </lineage>
</organism>
<dbReference type="GO" id="GO:0051276">
    <property type="term" value="P:chromosome organization"/>
    <property type="evidence" value="ECO:0007669"/>
    <property type="project" value="InterPro"/>
</dbReference>
<dbReference type="InterPro" id="IPR038713">
    <property type="entry name" value="Terminase_Gp1_N_sf"/>
</dbReference>
<evidence type="ECO:0000313" key="3">
    <source>
        <dbReference type="EMBL" id="ADY54700.1"/>
    </source>
</evidence>
<reference evidence="3 4" key="1">
    <citation type="journal article" date="2011" name="Stand. Genomic Sci.">
        <title>Complete genome sequence of Syntrophobotulus glycolicus type strain (FlGlyR).</title>
        <authorList>
            <person name="Han C."/>
            <person name="Mwirichia R."/>
            <person name="Chertkov O."/>
            <person name="Held B."/>
            <person name="Lapidus A."/>
            <person name="Nolan M."/>
            <person name="Lucas S."/>
            <person name="Hammon N."/>
            <person name="Deshpande S."/>
            <person name="Cheng J.F."/>
            <person name="Tapia R."/>
            <person name="Goodwin L."/>
            <person name="Pitluck S."/>
            <person name="Huntemann M."/>
            <person name="Liolios K."/>
            <person name="Ivanova N."/>
            <person name="Pagani I."/>
            <person name="Mavromatis K."/>
            <person name="Ovchinikova G."/>
            <person name="Pati A."/>
            <person name="Chen A."/>
            <person name="Palaniappan K."/>
            <person name="Land M."/>
            <person name="Hauser L."/>
            <person name="Brambilla E.M."/>
            <person name="Rohde M."/>
            <person name="Spring S."/>
            <person name="Sikorski J."/>
            <person name="Goker M."/>
            <person name="Woyke T."/>
            <person name="Bristow J."/>
            <person name="Eisen J.A."/>
            <person name="Markowitz V."/>
            <person name="Hugenholtz P."/>
            <person name="Kyrpides N.C."/>
            <person name="Klenk H.P."/>
            <person name="Detter J.C."/>
        </authorList>
    </citation>
    <scope>NUCLEOTIDE SEQUENCE [LARGE SCALE GENOMIC DNA]</scope>
    <source>
        <strain evidence="4">DSM 8271 / FlGlyR</strain>
    </source>
</reference>
<dbReference type="eggNOG" id="COG3728">
    <property type="taxonomic scope" value="Bacteria"/>
</dbReference>
<protein>
    <submittedName>
        <fullName evidence="3">Terminase small subunit</fullName>
    </submittedName>
</protein>
<dbReference type="InterPro" id="IPR005335">
    <property type="entry name" value="Terminase_ssu"/>
</dbReference>
<evidence type="ECO:0000256" key="1">
    <source>
        <dbReference type="ARBA" id="ARBA00022612"/>
    </source>
</evidence>
<keyword evidence="2" id="KW-0231">Viral genome packaging</keyword>
<dbReference type="Gene3D" id="1.10.10.1400">
    <property type="entry name" value="Terminase, small subunit, N-terminal DNA-binding domain, HTH motif"/>
    <property type="match status" value="1"/>
</dbReference>
<dbReference type="KEGG" id="sgy:Sgly_0334"/>
<evidence type="ECO:0000313" key="4">
    <source>
        <dbReference type="Proteomes" id="UP000007488"/>
    </source>
</evidence>
<dbReference type="InterPro" id="IPR052404">
    <property type="entry name" value="SPP1-like_terminase"/>
</dbReference>
<evidence type="ECO:0000256" key="2">
    <source>
        <dbReference type="ARBA" id="ARBA00023219"/>
    </source>
</evidence>
<gene>
    <name evidence="3" type="ordered locus">Sgly_0334</name>
</gene>
<dbReference type="PANTHER" id="PTHR41328:SF2">
    <property type="entry name" value="TERMINASE SMALL SUBUNIT"/>
    <property type="match status" value="1"/>
</dbReference>
<dbReference type="PANTHER" id="PTHR41328">
    <property type="entry name" value="TERMINASE SMALL SUBUNIT-RELATED"/>
    <property type="match status" value="1"/>
</dbReference>
<dbReference type="AlphaFoldDB" id="F0SXF4"/>
<reference evidence="4" key="2">
    <citation type="submission" date="2011-02" db="EMBL/GenBank/DDBJ databases">
        <title>The complete genome of Syntrophobotulus glycolicus DSM 8271.</title>
        <authorList>
            <person name="Lucas S."/>
            <person name="Copeland A."/>
            <person name="Lapidus A."/>
            <person name="Bruce D."/>
            <person name="Goodwin L."/>
            <person name="Pitluck S."/>
            <person name="Kyrpides N."/>
            <person name="Mavromatis K."/>
            <person name="Pagani I."/>
            <person name="Ivanova N."/>
            <person name="Mikhailova N."/>
            <person name="Chertkov O."/>
            <person name="Held B."/>
            <person name="Detter J.C."/>
            <person name="Tapia R."/>
            <person name="Han C."/>
            <person name="Land M."/>
            <person name="Hauser L."/>
            <person name="Markowitz V."/>
            <person name="Cheng J.-F."/>
            <person name="Hugenholtz P."/>
            <person name="Woyke T."/>
            <person name="Wu D."/>
            <person name="Spring S."/>
            <person name="Schroeder M."/>
            <person name="Brambilla E."/>
            <person name="Klenk H.-P."/>
            <person name="Eisen J.A."/>
        </authorList>
    </citation>
    <scope>NUCLEOTIDE SEQUENCE [LARGE SCALE GENOMIC DNA]</scope>
    <source>
        <strain evidence="4">DSM 8271 / FlGlyR</strain>
    </source>
</reference>
<dbReference type="OrthoDB" id="7358785at2"/>
<dbReference type="Proteomes" id="UP000007488">
    <property type="component" value="Chromosome"/>
</dbReference>
<dbReference type="Pfam" id="PF03592">
    <property type="entry name" value="Terminase_2"/>
    <property type="match status" value="1"/>
</dbReference>
<keyword evidence="4" id="KW-1185">Reference proteome</keyword>
<dbReference type="STRING" id="645991.Sgly_0334"/>
<proteinExistence type="predicted"/>
<sequence>MALTAKQKRFVDEYLADDELNATRAYKAAYPKVKSDETAAVNASRLLGNAKVIAYLRERMKDRQKRTEITQDMVLQRWWDIATADPNEIIHLRRLCCRHCFGIGHQYQWRDEEEYQQAVLSAIAFAKAEDKEPAIPSDVGGYGFDKLLKPHPKCPYCQGEGIPDLHIADTRELGVKAKSLYAGIKQTSAGIEIKFRDQDKALENVARHLGMFNDKLELSGQVNTNSDKLDAILEQLKDDG</sequence>
<dbReference type="HOGENOM" id="CLU_064914_2_1_9"/>
<dbReference type="RefSeq" id="WP_013623571.1">
    <property type="nucleotide sequence ID" value="NC_015172.1"/>
</dbReference>